<dbReference type="EMBL" id="ADBL01000106">
    <property type="status" value="NOT_ANNOTATED_CDS"/>
    <property type="molecule type" value="Genomic_DNA"/>
</dbReference>
<dbReference type="OrthoDB" id="3492129at2759"/>
<reference evidence="2" key="3">
    <citation type="submission" date="2011-03" db="EMBL/GenBank/DDBJ databases">
        <title>Annotation of Magnaporthe poae ATCC 64411.</title>
        <authorList>
            <person name="Ma L.-J."/>
            <person name="Dead R."/>
            <person name="Young S.K."/>
            <person name="Zeng Q."/>
            <person name="Gargeya S."/>
            <person name="Fitzgerald M."/>
            <person name="Haas B."/>
            <person name="Abouelleil A."/>
            <person name="Alvarado L."/>
            <person name="Arachchi H.M."/>
            <person name="Berlin A."/>
            <person name="Brown A."/>
            <person name="Chapman S.B."/>
            <person name="Chen Z."/>
            <person name="Dunbar C."/>
            <person name="Freedman E."/>
            <person name="Gearin G."/>
            <person name="Gellesch M."/>
            <person name="Goldberg J."/>
            <person name="Griggs A."/>
            <person name="Gujja S."/>
            <person name="Heiman D."/>
            <person name="Howarth C."/>
            <person name="Larson L."/>
            <person name="Lui A."/>
            <person name="MacDonald P.J.P."/>
            <person name="Mehta T."/>
            <person name="Montmayeur A."/>
            <person name="Murphy C."/>
            <person name="Neiman D."/>
            <person name="Pearson M."/>
            <person name="Priest M."/>
            <person name="Roberts A."/>
            <person name="Saif S."/>
            <person name="Shea T."/>
            <person name="Shenoy N."/>
            <person name="Sisk P."/>
            <person name="Stolte C."/>
            <person name="Sykes S."/>
            <person name="Yandava C."/>
            <person name="Wortman J."/>
            <person name="Nusbaum C."/>
            <person name="Birren B."/>
        </authorList>
    </citation>
    <scope>NUCLEOTIDE SEQUENCE</scope>
    <source>
        <strain evidence="2">ATCC 64411</strain>
    </source>
</reference>
<proteinExistence type="predicted"/>
<dbReference type="AlphaFoldDB" id="A0A0C4DL17"/>
<dbReference type="Proteomes" id="UP000011715">
    <property type="component" value="Unassembled WGS sequence"/>
</dbReference>
<protein>
    <submittedName>
        <fullName evidence="2 3">Uncharacterized protein</fullName>
    </submittedName>
</protein>
<keyword evidence="4" id="KW-1185">Reference proteome</keyword>
<reference evidence="4" key="1">
    <citation type="submission" date="2010-05" db="EMBL/GenBank/DDBJ databases">
        <title>The genome sequence of Magnaporthe poae strain ATCC 64411.</title>
        <authorList>
            <person name="Ma L.-J."/>
            <person name="Dead R."/>
            <person name="Young S."/>
            <person name="Zeng Q."/>
            <person name="Koehrsen M."/>
            <person name="Alvarado L."/>
            <person name="Berlin A."/>
            <person name="Chapman S.B."/>
            <person name="Chen Z."/>
            <person name="Freedman E."/>
            <person name="Gellesch M."/>
            <person name="Goldberg J."/>
            <person name="Griggs A."/>
            <person name="Gujja S."/>
            <person name="Heilman E.R."/>
            <person name="Heiman D."/>
            <person name="Hepburn T."/>
            <person name="Howarth C."/>
            <person name="Jen D."/>
            <person name="Larson L."/>
            <person name="Mehta T."/>
            <person name="Neiman D."/>
            <person name="Pearson M."/>
            <person name="Roberts A."/>
            <person name="Saif S."/>
            <person name="Shea T."/>
            <person name="Shenoy N."/>
            <person name="Sisk P."/>
            <person name="Stolte C."/>
            <person name="Sykes S."/>
            <person name="Walk T."/>
            <person name="White J."/>
            <person name="Yandava C."/>
            <person name="Haas B."/>
            <person name="Nusbaum C."/>
            <person name="Birren B."/>
        </authorList>
    </citation>
    <scope>NUCLEOTIDE SEQUENCE [LARGE SCALE GENOMIC DNA]</scope>
    <source>
        <strain evidence="4">ATCC 64411 / 73-15</strain>
    </source>
</reference>
<sequence length="226" mass="24393">MNSPLVEAPKRTTTLPTTTDRATSSVYSANTSLLLSGVSQADVKSPVERRKSAVAEHKQPSSIFVTAVPLRRLSNGDMPVDESRPDRVIIAAGVIPRLKTRSRFEMKRHFDLAQIRKSIAGPPRRLSSASGRRSSTIIRPVNGGIADAGSAAVPANTRPVNFTQACNCLPIIAALMISGHLRDDDRIELPMPHPEAWPSTFAYVAESQGELSDAVKKNILHLGGKI</sequence>
<dbReference type="EMBL" id="ADBL01000105">
    <property type="status" value="NOT_ANNOTATED_CDS"/>
    <property type="molecule type" value="Genomic_DNA"/>
</dbReference>
<evidence type="ECO:0000313" key="4">
    <source>
        <dbReference type="Proteomes" id="UP000011715"/>
    </source>
</evidence>
<dbReference type="OMA" id="RSRFEMK"/>
<dbReference type="eggNOG" id="ENOG502RJJE">
    <property type="taxonomic scope" value="Eukaryota"/>
</dbReference>
<dbReference type="EnsemblFungi" id="MAPG_00451T0">
    <property type="protein sequence ID" value="MAPG_00451T0"/>
    <property type="gene ID" value="MAPG_00451"/>
</dbReference>
<evidence type="ECO:0000313" key="2">
    <source>
        <dbReference type="EMBL" id="KLU81361.1"/>
    </source>
</evidence>
<reference evidence="3" key="5">
    <citation type="submission" date="2015-06" db="UniProtKB">
        <authorList>
            <consortium name="EnsemblFungi"/>
        </authorList>
    </citation>
    <scope>IDENTIFICATION</scope>
    <source>
        <strain evidence="3">ATCC 64411</strain>
    </source>
</reference>
<name>A0A0C4DL17_MAGP6</name>
<feature type="compositionally biased region" description="Low complexity" evidence="1">
    <location>
        <begin position="12"/>
        <end position="22"/>
    </location>
</feature>
<dbReference type="VEuPathDB" id="FungiDB:MAPG_00451"/>
<accession>A0A0C4DL17</accession>
<reference evidence="2" key="2">
    <citation type="submission" date="2010-05" db="EMBL/GenBank/DDBJ databases">
        <title>The Genome Sequence of Magnaporthe poae strain ATCC 64411.</title>
        <authorList>
            <consortium name="The Broad Institute Genome Sequencing Platform"/>
            <consortium name="Broad Institute Genome Sequencing Center for Infectious Disease"/>
            <person name="Ma L.-J."/>
            <person name="Dead R."/>
            <person name="Young S."/>
            <person name="Zeng Q."/>
            <person name="Koehrsen M."/>
            <person name="Alvarado L."/>
            <person name="Berlin A."/>
            <person name="Chapman S.B."/>
            <person name="Chen Z."/>
            <person name="Freedman E."/>
            <person name="Gellesch M."/>
            <person name="Goldberg J."/>
            <person name="Griggs A."/>
            <person name="Gujja S."/>
            <person name="Heilman E.R."/>
            <person name="Heiman D."/>
            <person name="Hepburn T."/>
            <person name="Howarth C."/>
            <person name="Jen D."/>
            <person name="Larson L."/>
            <person name="Mehta T."/>
            <person name="Neiman D."/>
            <person name="Pearson M."/>
            <person name="Roberts A."/>
            <person name="Saif S."/>
            <person name="Shea T."/>
            <person name="Shenoy N."/>
            <person name="Sisk P."/>
            <person name="Stolte C."/>
            <person name="Sykes S."/>
            <person name="Walk T."/>
            <person name="White J."/>
            <person name="Yandava C."/>
            <person name="Haas B."/>
            <person name="Nusbaum C."/>
            <person name="Birren B."/>
        </authorList>
    </citation>
    <scope>NUCLEOTIDE SEQUENCE</scope>
    <source>
        <strain evidence="2">ATCC 64411</strain>
    </source>
</reference>
<feature type="region of interest" description="Disordered" evidence="1">
    <location>
        <begin position="1"/>
        <end position="22"/>
    </location>
</feature>
<dbReference type="EMBL" id="GL876966">
    <property type="protein sequence ID" value="KLU81361.1"/>
    <property type="molecule type" value="Genomic_DNA"/>
</dbReference>
<gene>
    <name evidence="2" type="ORF">MAPG_00451</name>
</gene>
<evidence type="ECO:0000313" key="3">
    <source>
        <dbReference type="EnsemblFungi" id="MAPG_00451T0"/>
    </source>
</evidence>
<organism evidence="3 4">
    <name type="scientific">Magnaporthiopsis poae (strain ATCC 64411 / 73-15)</name>
    <name type="common">Kentucky bluegrass fungus</name>
    <name type="synonym">Magnaporthe poae</name>
    <dbReference type="NCBI Taxonomy" id="644358"/>
    <lineage>
        <taxon>Eukaryota</taxon>
        <taxon>Fungi</taxon>
        <taxon>Dikarya</taxon>
        <taxon>Ascomycota</taxon>
        <taxon>Pezizomycotina</taxon>
        <taxon>Sordariomycetes</taxon>
        <taxon>Sordariomycetidae</taxon>
        <taxon>Magnaporthales</taxon>
        <taxon>Magnaporthaceae</taxon>
        <taxon>Magnaporthiopsis</taxon>
    </lineage>
</organism>
<reference evidence="3" key="4">
    <citation type="journal article" date="2015" name="G3 (Bethesda)">
        <title>Genome sequences of three phytopathogenic species of the Magnaporthaceae family of fungi.</title>
        <authorList>
            <person name="Okagaki L.H."/>
            <person name="Nunes C.C."/>
            <person name="Sailsbery J."/>
            <person name="Clay B."/>
            <person name="Brown D."/>
            <person name="John T."/>
            <person name="Oh Y."/>
            <person name="Young N."/>
            <person name="Fitzgerald M."/>
            <person name="Haas B.J."/>
            <person name="Zeng Q."/>
            <person name="Young S."/>
            <person name="Adiconis X."/>
            <person name="Fan L."/>
            <person name="Levin J.Z."/>
            <person name="Mitchell T.K."/>
            <person name="Okubara P.A."/>
            <person name="Farman M.L."/>
            <person name="Kohn L.M."/>
            <person name="Birren B."/>
            <person name="Ma L.-J."/>
            <person name="Dean R.A."/>
        </authorList>
    </citation>
    <scope>NUCLEOTIDE SEQUENCE</scope>
    <source>
        <strain evidence="3">ATCC 64411 / 73-15</strain>
    </source>
</reference>
<evidence type="ECO:0000256" key="1">
    <source>
        <dbReference type="SAM" id="MobiDB-lite"/>
    </source>
</evidence>